<name>A0A563VYM4_9CYAN</name>
<protein>
    <submittedName>
        <fullName evidence="1">Uncharacterized protein</fullName>
    </submittedName>
</protein>
<dbReference type="Proteomes" id="UP000320055">
    <property type="component" value="Unassembled WGS sequence"/>
</dbReference>
<accession>A0A563VYM4</accession>
<dbReference type="EMBL" id="CAACVJ010000394">
    <property type="protein sequence ID" value="VEP16477.1"/>
    <property type="molecule type" value="Genomic_DNA"/>
</dbReference>
<evidence type="ECO:0000313" key="1">
    <source>
        <dbReference type="EMBL" id="VEP16477.1"/>
    </source>
</evidence>
<dbReference type="AlphaFoldDB" id="A0A563VYM4"/>
<keyword evidence="2" id="KW-1185">Reference proteome</keyword>
<reference evidence="1 2" key="1">
    <citation type="submission" date="2019-01" db="EMBL/GenBank/DDBJ databases">
        <authorList>
            <person name="Brito A."/>
        </authorList>
    </citation>
    <scope>NUCLEOTIDE SEQUENCE [LARGE SCALE GENOMIC DNA]</scope>
    <source>
        <strain evidence="1">1</strain>
    </source>
</reference>
<gene>
    <name evidence="1" type="ORF">H1P_4530003</name>
</gene>
<organism evidence="1 2">
    <name type="scientific">Hyella patelloides LEGE 07179</name>
    <dbReference type="NCBI Taxonomy" id="945734"/>
    <lineage>
        <taxon>Bacteria</taxon>
        <taxon>Bacillati</taxon>
        <taxon>Cyanobacteriota</taxon>
        <taxon>Cyanophyceae</taxon>
        <taxon>Pleurocapsales</taxon>
        <taxon>Hyellaceae</taxon>
        <taxon>Hyella</taxon>
    </lineage>
</organism>
<proteinExistence type="predicted"/>
<evidence type="ECO:0000313" key="2">
    <source>
        <dbReference type="Proteomes" id="UP000320055"/>
    </source>
</evidence>
<sequence length="48" mass="5732">MCIDFNLNDVALSSQIKVKFECINLSYNNFTDFLRKFTYDNLQNIYTL</sequence>